<evidence type="ECO:0000256" key="1">
    <source>
        <dbReference type="ARBA" id="ARBA00004651"/>
    </source>
</evidence>
<gene>
    <name evidence="9" type="ORF">A3196_14080</name>
</gene>
<feature type="transmembrane region" description="Helical" evidence="8">
    <location>
        <begin position="12"/>
        <end position="39"/>
    </location>
</feature>
<evidence type="ECO:0000256" key="4">
    <source>
        <dbReference type="ARBA" id="ARBA00022692"/>
    </source>
</evidence>
<keyword evidence="5 8" id="KW-1133">Transmembrane helix</keyword>
<evidence type="ECO:0000256" key="3">
    <source>
        <dbReference type="ARBA" id="ARBA00022475"/>
    </source>
</evidence>
<keyword evidence="6" id="KW-0843">Virulence</keyword>
<accession>A0A1E2UTK7</accession>
<reference evidence="9 10" key="1">
    <citation type="submission" date="2016-03" db="EMBL/GenBank/DDBJ databases">
        <title>Chemosynthetic sulphur-oxidizing symbionts of marine invertebrate animals are capable of nitrogen fixation.</title>
        <authorList>
            <person name="Petersen J.M."/>
            <person name="Kemper A."/>
            <person name="Gruber-Vodicka H."/>
            <person name="Cardini U."/>
            <person name="Geest Mvander."/>
            <person name="Kleiner M."/>
            <person name="Bulgheresi S."/>
            <person name="Fussmann M."/>
            <person name="Herbold C."/>
            <person name="Seah B.K.B."/>
            <person name="Antony C.Paul."/>
            <person name="Liu D."/>
            <person name="Belitz A."/>
            <person name="Weber M."/>
        </authorList>
    </citation>
    <scope>NUCLEOTIDE SEQUENCE [LARGE SCALE GENOMIC DNA]</scope>
    <source>
        <strain evidence="9">G_D</strain>
    </source>
</reference>
<keyword evidence="10" id="KW-1185">Reference proteome</keyword>
<dbReference type="STRING" id="1818881.A3196_14080"/>
<evidence type="ECO:0000256" key="7">
    <source>
        <dbReference type="ARBA" id="ARBA00023136"/>
    </source>
</evidence>
<feature type="transmembrane region" description="Helical" evidence="8">
    <location>
        <begin position="51"/>
        <end position="74"/>
    </location>
</feature>
<comment type="similarity">
    <text evidence="2">Belongs to the FliQ/MopD/SpaQ family.</text>
</comment>
<evidence type="ECO:0000313" key="9">
    <source>
        <dbReference type="EMBL" id="ODB97784.1"/>
    </source>
</evidence>
<keyword evidence="7 8" id="KW-0472">Membrane</keyword>
<proteinExistence type="inferred from homology"/>
<evidence type="ECO:0000256" key="6">
    <source>
        <dbReference type="ARBA" id="ARBA00023026"/>
    </source>
</evidence>
<keyword evidence="4 8" id="KW-0812">Transmembrane</keyword>
<dbReference type="InterPro" id="IPR006306">
    <property type="entry name" value="T3SS_HrpO"/>
</dbReference>
<evidence type="ECO:0000313" key="10">
    <source>
        <dbReference type="Proteomes" id="UP000094849"/>
    </source>
</evidence>
<comment type="subcellular location">
    <subcellularLocation>
        <location evidence="1">Cell membrane</location>
        <topology evidence="1">Multi-pass membrane protein</topology>
    </subcellularLocation>
</comment>
<dbReference type="PANTHER" id="PTHR34040">
    <property type="entry name" value="FLAGELLAR BIOSYNTHETIC PROTEIN FLIQ"/>
    <property type="match status" value="1"/>
</dbReference>
<dbReference type="GO" id="GO:0005886">
    <property type="term" value="C:plasma membrane"/>
    <property type="evidence" value="ECO:0007669"/>
    <property type="project" value="UniProtKB-SubCell"/>
</dbReference>
<dbReference type="Pfam" id="PF01313">
    <property type="entry name" value="Bac_export_3"/>
    <property type="match status" value="1"/>
</dbReference>
<dbReference type="AlphaFoldDB" id="A0A1E2UTK7"/>
<evidence type="ECO:0000256" key="5">
    <source>
        <dbReference type="ARBA" id="ARBA00022989"/>
    </source>
</evidence>
<dbReference type="NCBIfam" id="TIGR01403">
    <property type="entry name" value="fliQ_rel_III"/>
    <property type="match status" value="1"/>
</dbReference>
<dbReference type="GO" id="GO:0009306">
    <property type="term" value="P:protein secretion"/>
    <property type="evidence" value="ECO:0007669"/>
    <property type="project" value="InterPro"/>
</dbReference>
<dbReference type="InterPro" id="IPR002191">
    <property type="entry name" value="Bac_export_3"/>
</dbReference>
<evidence type="ECO:0000256" key="2">
    <source>
        <dbReference type="ARBA" id="ARBA00006156"/>
    </source>
</evidence>
<keyword evidence="3" id="KW-1003">Cell membrane</keyword>
<sequence>MYDQEIITLTQQALWFVIVLAGPPVIVAALVGIFIAFIQAATQLQEQTFQYAAKFFAIVLTIFVTASLAGSTLFHYTDHIFSDFAILVK</sequence>
<evidence type="ECO:0000256" key="8">
    <source>
        <dbReference type="SAM" id="Phobius"/>
    </source>
</evidence>
<dbReference type="RefSeq" id="WP_069005772.1">
    <property type="nucleotide sequence ID" value="NZ_LVJX01000011.1"/>
</dbReference>
<dbReference type="EMBL" id="LVJZ01000003">
    <property type="protein sequence ID" value="ODB97784.1"/>
    <property type="molecule type" value="Genomic_DNA"/>
</dbReference>
<organism evidence="9 10">
    <name type="scientific">Candidatus Thiodiazotropha endoloripes</name>
    <dbReference type="NCBI Taxonomy" id="1818881"/>
    <lineage>
        <taxon>Bacteria</taxon>
        <taxon>Pseudomonadati</taxon>
        <taxon>Pseudomonadota</taxon>
        <taxon>Gammaproteobacteria</taxon>
        <taxon>Chromatiales</taxon>
        <taxon>Sedimenticolaceae</taxon>
        <taxon>Candidatus Thiodiazotropha</taxon>
    </lineage>
</organism>
<name>A0A1E2UTK7_9GAMM</name>
<dbReference type="PANTHER" id="PTHR34040:SF7">
    <property type="entry name" value="SURFACE PRESENTATION OF ANTIGENS PROTEIN SPAQ"/>
    <property type="match status" value="1"/>
</dbReference>
<comment type="caution">
    <text evidence="9">The sequence shown here is derived from an EMBL/GenBank/DDBJ whole genome shotgun (WGS) entry which is preliminary data.</text>
</comment>
<dbReference type="Proteomes" id="UP000094849">
    <property type="component" value="Unassembled WGS sequence"/>
</dbReference>
<protein>
    <submittedName>
        <fullName evidence="9">EscS/YscS/HrcS family type III secretion system export apparatus protein</fullName>
    </submittedName>
</protein>
<dbReference type="PRINTS" id="PR00952">
    <property type="entry name" value="TYPE3IMQPROT"/>
</dbReference>